<dbReference type="AlphaFoldDB" id="A0A168MK01"/>
<evidence type="ECO:0000313" key="1">
    <source>
        <dbReference type="EMBL" id="OAA84795.1"/>
    </source>
</evidence>
<protein>
    <recommendedName>
        <fullName evidence="3">CRISPR associated protein Cas6</fullName>
    </recommendedName>
</protein>
<evidence type="ECO:0000313" key="2">
    <source>
        <dbReference type="Proteomes" id="UP000077407"/>
    </source>
</evidence>
<sequence length="230" mass="27149">MNFYELRIKVKLSMNMNFVEIPYNIGVFINNSMLKSALLKKFHEEKFYKYVYDNFYPIERDKIYKKDKVYFFRLRSMNIQLLNKMAIAIYNHEYNNIKAIDVDLKVQEVDKINEIYTLKPVIVTIDSKPWLKEKNSVDLLMKRLNDNLEKKLNQIGEKCGFRKSEMFVNEMKILNKCPMKYKYKSINLLGNKVQIKVNQDEFSQKKALLALALGLGEKGSSLGAGFCNYK</sequence>
<dbReference type="EMBL" id="LITT01000035">
    <property type="protein sequence ID" value="OAA84795.1"/>
    <property type="molecule type" value="Genomic_DNA"/>
</dbReference>
<comment type="caution">
    <text evidence="1">The sequence shown here is derived from an EMBL/GenBank/DDBJ whole genome shotgun (WGS) entry which is preliminary data.</text>
</comment>
<accession>A0A168MK01</accession>
<dbReference type="Proteomes" id="UP000077407">
    <property type="component" value="Unassembled WGS sequence"/>
</dbReference>
<evidence type="ECO:0008006" key="3">
    <source>
        <dbReference type="Google" id="ProtNLM"/>
    </source>
</evidence>
<proteinExistence type="predicted"/>
<name>A0A168MK01_9CLOT</name>
<gene>
    <name evidence="1" type="ORF">WY13_02698</name>
</gene>
<reference evidence="1 2" key="1">
    <citation type="journal article" date="2015" name="Biotechnol. Bioeng.">
        <title>Genome sequence and phenotypic characterization of Caulobacter segnis.</title>
        <authorList>
            <person name="Patel S."/>
            <person name="Fletcher B."/>
            <person name="Scott D.C."/>
            <person name="Ely B."/>
        </authorList>
    </citation>
    <scope>NUCLEOTIDE SEQUENCE [LARGE SCALE GENOMIC DNA]</scope>
    <source>
        <strain evidence="1 2">ERI-2</strain>
    </source>
</reference>
<dbReference type="PATRIC" id="fig|1538.10.peg.2591"/>
<dbReference type="OrthoDB" id="86642at2"/>
<organism evidence="1 2">
    <name type="scientific">Clostridium ljungdahlii</name>
    <dbReference type="NCBI Taxonomy" id="1538"/>
    <lineage>
        <taxon>Bacteria</taxon>
        <taxon>Bacillati</taxon>
        <taxon>Bacillota</taxon>
        <taxon>Clostridia</taxon>
        <taxon>Eubacteriales</taxon>
        <taxon>Clostridiaceae</taxon>
        <taxon>Clostridium</taxon>
    </lineage>
</organism>
<dbReference type="RefSeq" id="WP_063556078.1">
    <property type="nucleotide sequence ID" value="NZ_LITT01000035.1"/>
</dbReference>
<dbReference type="Gene3D" id="3.30.70.1900">
    <property type="match status" value="1"/>
</dbReference>